<evidence type="ECO:0000256" key="4">
    <source>
        <dbReference type="ARBA" id="ARBA00023242"/>
    </source>
</evidence>
<keyword evidence="3" id="KW-0804">Transcription</keyword>
<accession>A0AAN6IQ87</accession>
<dbReference type="SUPFAM" id="SSF57701">
    <property type="entry name" value="Zn2/Cys6 DNA-binding domain"/>
    <property type="match status" value="1"/>
</dbReference>
<feature type="region of interest" description="Disordered" evidence="5">
    <location>
        <begin position="193"/>
        <end position="219"/>
    </location>
</feature>
<dbReference type="PANTHER" id="PTHR47785">
    <property type="entry name" value="ZN(II)2CYS6 TRANSCRIPTION FACTOR (EUROFUNG)-RELATED-RELATED"/>
    <property type="match status" value="1"/>
</dbReference>
<dbReference type="InterPro" id="IPR036864">
    <property type="entry name" value="Zn2-C6_fun-type_DNA-bd_sf"/>
</dbReference>
<feature type="compositionally biased region" description="Polar residues" evidence="5">
    <location>
        <begin position="121"/>
        <end position="142"/>
    </location>
</feature>
<dbReference type="Gene3D" id="4.10.240.10">
    <property type="entry name" value="Zn(2)-C6 fungal-type DNA-binding domain"/>
    <property type="match status" value="1"/>
</dbReference>
<evidence type="ECO:0000256" key="5">
    <source>
        <dbReference type="SAM" id="MobiDB-lite"/>
    </source>
</evidence>
<dbReference type="EMBL" id="JAJGCB010000036">
    <property type="protein sequence ID" value="KAJ8986477.1"/>
    <property type="molecule type" value="Genomic_DNA"/>
</dbReference>
<dbReference type="PROSITE" id="PS00463">
    <property type="entry name" value="ZN2_CY6_FUNGAL_1"/>
    <property type="match status" value="1"/>
</dbReference>
<proteinExistence type="predicted"/>
<dbReference type="InterPro" id="IPR001138">
    <property type="entry name" value="Zn2Cys6_DnaBD"/>
</dbReference>
<dbReference type="InterPro" id="IPR053181">
    <property type="entry name" value="EcdB-like_regulator"/>
</dbReference>
<organism evidence="7 8">
    <name type="scientific">Exophiala dermatitidis</name>
    <name type="common">Black yeast-like fungus</name>
    <name type="synonym">Wangiella dermatitidis</name>
    <dbReference type="NCBI Taxonomy" id="5970"/>
    <lineage>
        <taxon>Eukaryota</taxon>
        <taxon>Fungi</taxon>
        <taxon>Dikarya</taxon>
        <taxon>Ascomycota</taxon>
        <taxon>Pezizomycotina</taxon>
        <taxon>Eurotiomycetes</taxon>
        <taxon>Chaetothyriomycetidae</taxon>
        <taxon>Chaetothyriales</taxon>
        <taxon>Herpotrichiellaceae</taxon>
        <taxon>Exophiala</taxon>
    </lineage>
</organism>
<dbReference type="SMART" id="SM00066">
    <property type="entry name" value="GAL4"/>
    <property type="match status" value="1"/>
</dbReference>
<evidence type="ECO:0000256" key="1">
    <source>
        <dbReference type="ARBA" id="ARBA00023015"/>
    </source>
</evidence>
<dbReference type="GO" id="GO:0008270">
    <property type="term" value="F:zinc ion binding"/>
    <property type="evidence" value="ECO:0007669"/>
    <property type="project" value="InterPro"/>
</dbReference>
<keyword evidence="4" id="KW-0539">Nucleus</keyword>
<gene>
    <name evidence="7" type="ORF">HRR80_009388</name>
</gene>
<name>A0AAN6IQ87_EXODE</name>
<evidence type="ECO:0000313" key="7">
    <source>
        <dbReference type="EMBL" id="KAJ8986477.1"/>
    </source>
</evidence>
<dbReference type="GO" id="GO:0003677">
    <property type="term" value="F:DNA binding"/>
    <property type="evidence" value="ECO:0007669"/>
    <property type="project" value="UniProtKB-KW"/>
</dbReference>
<dbReference type="AlphaFoldDB" id="A0AAN6IQ87"/>
<comment type="caution">
    <text evidence="7">The sequence shown here is derived from an EMBL/GenBank/DDBJ whole genome shotgun (WGS) entry which is preliminary data.</text>
</comment>
<evidence type="ECO:0000256" key="2">
    <source>
        <dbReference type="ARBA" id="ARBA00023125"/>
    </source>
</evidence>
<dbReference type="Proteomes" id="UP001161757">
    <property type="component" value="Unassembled WGS sequence"/>
</dbReference>
<evidence type="ECO:0000256" key="3">
    <source>
        <dbReference type="ARBA" id="ARBA00023163"/>
    </source>
</evidence>
<feature type="compositionally biased region" description="Polar residues" evidence="5">
    <location>
        <begin position="152"/>
        <end position="164"/>
    </location>
</feature>
<protein>
    <recommendedName>
        <fullName evidence="6">Zn(2)-C6 fungal-type domain-containing protein</fullName>
    </recommendedName>
</protein>
<dbReference type="Pfam" id="PF00172">
    <property type="entry name" value="Zn_clus"/>
    <property type="match status" value="1"/>
</dbReference>
<evidence type="ECO:0000259" key="6">
    <source>
        <dbReference type="PROSITE" id="PS50048"/>
    </source>
</evidence>
<reference evidence="7" key="1">
    <citation type="submission" date="2023-01" db="EMBL/GenBank/DDBJ databases">
        <title>Exophiala dermititidis isolated from Cystic Fibrosis Patient.</title>
        <authorList>
            <person name="Kurbessoian T."/>
            <person name="Crocker A."/>
            <person name="Murante D."/>
            <person name="Hogan D.A."/>
            <person name="Stajich J.E."/>
        </authorList>
    </citation>
    <scope>NUCLEOTIDE SEQUENCE</scope>
    <source>
        <strain evidence="7">Ex8</strain>
    </source>
</reference>
<keyword evidence="1" id="KW-0805">Transcription regulation</keyword>
<evidence type="ECO:0000313" key="8">
    <source>
        <dbReference type="Proteomes" id="UP001161757"/>
    </source>
</evidence>
<dbReference type="CDD" id="cd00067">
    <property type="entry name" value="GAL4"/>
    <property type="match status" value="1"/>
</dbReference>
<dbReference type="CDD" id="cd12148">
    <property type="entry name" value="fungal_TF_MHR"/>
    <property type="match status" value="1"/>
</dbReference>
<feature type="region of interest" description="Disordered" evidence="5">
    <location>
        <begin position="113"/>
        <end position="166"/>
    </location>
</feature>
<dbReference type="GO" id="GO:0000981">
    <property type="term" value="F:DNA-binding transcription factor activity, RNA polymerase II-specific"/>
    <property type="evidence" value="ECO:0007669"/>
    <property type="project" value="InterPro"/>
</dbReference>
<dbReference type="PROSITE" id="PS50048">
    <property type="entry name" value="ZN2_CY6_FUNGAL_2"/>
    <property type="match status" value="1"/>
</dbReference>
<keyword evidence="2" id="KW-0238">DNA-binding</keyword>
<sequence>MPAYEPETNSNSSLRQHAILLPRDPPDPNVETAFRHHAESLRTVSRKRRAPRKRASTACQRCRIKKLKCEGRPICTYCQKYGAECTYQTWTTPASVPSTAFLLERIAALEEKLEGLSSESQPLRSPEQSIQESDTVPTTGDENGNHQELYLTPSSSGLPSNPIDTSPIPITDVLGHHNIFRSDQVVSQNIHESPYTHESRDASPAGPESEGNNATSTPFERFDLHDTADILPLMELYLELVCPLFPMICDVYLWEAASTVVATGFKNDLYSCMVSFVMLLAKAYSSSSVDPDESSVFSETVHRLSSLPVQLTLDYAHTQVLCSLFLLKRHRLLEAWHWLHAGCTTLYTVIKWWVESYSALILTDGSREETRNLYKTDVEKNTILRTYWICHNLERDLTSEIDVLPSSRLSELEDQMPLPLGCDEASLSHLEKTRRIKYLFFLADTSLRSILARIDGMCSEFKASPVSSQWPGNVALSPVAVELKSQLAAWDKNVPPSLDWSPCPSENIPSLIRTRLRLLYWLAQFRLGEPVVIAVVGNTRAEFNIDVWSSLMHGLSSGYTLARTLVREGVQIDAIMGKRVLAAISLLEKTLDKSSLQQLQPSDSREILECGRRLLKEQLKGASGTWPWEIT</sequence>
<feature type="domain" description="Zn(2)-C6 fungal-type" evidence="6">
    <location>
        <begin position="58"/>
        <end position="87"/>
    </location>
</feature>